<evidence type="ECO:0000256" key="6">
    <source>
        <dbReference type="SAM" id="Phobius"/>
    </source>
</evidence>
<organism evidence="7 8">
    <name type="scientific">Varunaivibrio sulfuroxidans</name>
    <dbReference type="NCBI Taxonomy" id="1773489"/>
    <lineage>
        <taxon>Bacteria</taxon>
        <taxon>Pseudomonadati</taxon>
        <taxon>Pseudomonadota</taxon>
        <taxon>Alphaproteobacteria</taxon>
        <taxon>Rhodospirillales</taxon>
        <taxon>Magnetovibrionaceae</taxon>
        <taxon>Varunaivibrio</taxon>
    </lineage>
</organism>
<evidence type="ECO:0000256" key="4">
    <source>
        <dbReference type="ARBA" id="ARBA00022989"/>
    </source>
</evidence>
<evidence type="ECO:0000313" key="7">
    <source>
        <dbReference type="EMBL" id="TCS60573.1"/>
    </source>
</evidence>
<comment type="caution">
    <text evidence="7">The sequence shown here is derived from an EMBL/GenBank/DDBJ whole genome shotgun (WGS) entry which is preliminary data.</text>
</comment>
<sequence length="498" mass="54512">MIRRFFYNAGILAVTEIFIRLKGLIVLPLLTRHLGVHDFGVWSQIALLAAVFAPVATLGTENALVRFLPGEPRAFQARLFTGWLMLAGIGAIICVFVVLAADVPISNLLFGKDYKQVLILFPFLALNIVTVIYINALRLWARLQNQVWLLVLVSFTQAAVYVLIVVLSVVGGGDIYDLVRAVVVGDFAVLSAMMLLFTIKFSWGRPVFRDTGRYVKFGLVALPAAYGELVINLSDRLFLAQMSGIASVGIYSFSYGLGYIIFALVIGPIWTMYSPLASEYFNRNDTQGGQYFFETTAGIVLLIGLPMGAGLLIVGDRLTHAMATPEFLTGSAIIGLICFAYVFHILAAFFGTAVTLSRGPGLASAVNLFCAAVNMGLNWLLIPVFGAVGAALATLSAFVLALVILYAIAWRHRLLRVNFMFVAKVSANTAFMYGVLYGVRAFLPDVTFIKVPVLTLLGVMLYAAVSLLTRTVSWTQVWRELEQLKANLARGRRMMRGD</sequence>
<feature type="transmembrane region" description="Helical" evidence="6">
    <location>
        <begin position="327"/>
        <end position="350"/>
    </location>
</feature>
<dbReference type="Pfam" id="PF01943">
    <property type="entry name" value="Polysacc_synt"/>
    <property type="match status" value="1"/>
</dbReference>
<feature type="transmembrane region" description="Helical" evidence="6">
    <location>
        <begin position="119"/>
        <end position="140"/>
    </location>
</feature>
<feature type="transmembrane region" description="Helical" evidence="6">
    <location>
        <begin position="421"/>
        <end position="443"/>
    </location>
</feature>
<proteinExistence type="predicted"/>
<evidence type="ECO:0000313" key="8">
    <source>
        <dbReference type="Proteomes" id="UP000295304"/>
    </source>
</evidence>
<gene>
    <name evidence="7" type="ORF">EDD55_11047</name>
</gene>
<evidence type="ECO:0000256" key="3">
    <source>
        <dbReference type="ARBA" id="ARBA00022692"/>
    </source>
</evidence>
<keyword evidence="3 6" id="KW-0812">Transmembrane</keyword>
<dbReference type="RefSeq" id="WP_132939886.1">
    <property type="nucleotide sequence ID" value="NZ_CP119676.1"/>
</dbReference>
<evidence type="ECO:0000256" key="1">
    <source>
        <dbReference type="ARBA" id="ARBA00004651"/>
    </source>
</evidence>
<accession>A0A4R3J6S8</accession>
<evidence type="ECO:0000256" key="2">
    <source>
        <dbReference type="ARBA" id="ARBA00022475"/>
    </source>
</evidence>
<dbReference type="InterPro" id="IPR050833">
    <property type="entry name" value="Poly_Biosynth_Transport"/>
</dbReference>
<protein>
    <submittedName>
        <fullName evidence="7">O-antigen/teichoic acid export membrane protein</fullName>
    </submittedName>
</protein>
<feature type="transmembrane region" description="Helical" evidence="6">
    <location>
        <begin position="291"/>
        <end position="315"/>
    </location>
</feature>
<dbReference type="OrthoDB" id="9815248at2"/>
<feature type="transmembrane region" description="Helical" evidence="6">
    <location>
        <begin position="5"/>
        <end position="27"/>
    </location>
</feature>
<keyword evidence="2" id="KW-1003">Cell membrane</keyword>
<dbReference type="PANTHER" id="PTHR30250:SF11">
    <property type="entry name" value="O-ANTIGEN TRANSPORTER-RELATED"/>
    <property type="match status" value="1"/>
</dbReference>
<feature type="transmembrane region" description="Helical" evidence="6">
    <location>
        <begin position="182"/>
        <end position="202"/>
    </location>
</feature>
<feature type="transmembrane region" description="Helical" evidence="6">
    <location>
        <begin position="147"/>
        <end position="170"/>
    </location>
</feature>
<evidence type="ECO:0000256" key="5">
    <source>
        <dbReference type="ARBA" id="ARBA00023136"/>
    </source>
</evidence>
<reference evidence="7 8" key="1">
    <citation type="submission" date="2019-03" db="EMBL/GenBank/DDBJ databases">
        <title>Genomic Encyclopedia of Type Strains, Phase IV (KMG-IV): sequencing the most valuable type-strain genomes for metagenomic binning, comparative biology and taxonomic classification.</title>
        <authorList>
            <person name="Goeker M."/>
        </authorList>
    </citation>
    <scope>NUCLEOTIDE SEQUENCE [LARGE SCALE GENOMIC DNA]</scope>
    <source>
        <strain evidence="7 8">DSM 101688</strain>
    </source>
</reference>
<keyword evidence="5 6" id="KW-0472">Membrane</keyword>
<comment type="subcellular location">
    <subcellularLocation>
        <location evidence="1">Cell membrane</location>
        <topology evidence="1">Multi-pass membrane protein</topology>
    </subcellularLocation>
</comment>
<feature type="transmembrane region" description="Helical" evidence="6">
    <location>
        <begin position="79"/>
        <end position="99"/>
    </location>
</feature>
<dbReference type="Proteomes" id="UP000295304">
    <property type="component" value="Unassembled WGS sequence"/>
</dbReference>
<dbReference type="InterPro" id="IPR002797">
    <property type="entry name" value="Polysacc_synth"/>
</dbReference>
<feature type="transmembrane region" description="Helical" evidence="6">
    <location>
        <begin position="388"/>
        <end position="409"/>
    </location>
</feature>
<dbReference type="EMBL" id="SLZW01000010">
    <property type="protein sequence ID" value="TCS60573.1"/>
    <property type="molecule type" value="Genomic_DNA"/>
</dbReference>
<keyword evidence="4 6" id="KW-1133">Transmembrane helix</keyword>
<dbReference type="AlphaFoldDB" id="A0A4R3J6S8"/>
<feature type="transmembrane region" description="Helical" evidence="6">
    <location>
        <begin position="214"/>
        <end position="233"/>
    </location>
</feature>
<feature type="transmembrane region" description="Helical" evidence="6">
    <location>
        <begin position="245"/>
        <end position="270"/>
    </location>
</feature>
<keyword evidence="8" id="KW-1185">Reference proteome</keyword>
<feature type="transmembrane region" description="Helical" evidence="6">
    <location>
        <begin position="362"/>
        <end position="382"/>
    </location>
</feature>
<name>A0A4R3J6S8_9PROT</name>
<feature type="transmembrane region" description="Helical" evidence="6">
    <location>
        <begin position="449"/>
        <end position="469"/>
    </location>
</feature>
<dbReference type="PANTHER" id="PTHR30250">
    <property type="entry name" value="PST FAMILY PREDICTED COLANIC ACID TRANSPORTER"/>
    <property type="match status" value="1"/>
</dbReference>
<feature type="transmembrane region" description="Helical" evidence="6">
    <location>
        <begin position="39"/>
        <end position="58"/>
    </location>
</feature>
<dbReference type="GO" id="GO:0005886">
    <property type="term" value="C:plasma membrane"/>
    <property type="evidence" value="ECO:0007669"/>
    <property type="project" value="UniProtKB-SubCell"/>
</dbReference>